<dbReference type="Gene3D" id="3.40.630.30">
    <property type="match status" value="1"/>
</dbReference>
<dbReference type="Proteomes" id="UP000321291">
    <property type="component" value="Chromosome"/>
</dbReference>
<keyword evidence="3" id="KW-1185">Reference proteome</keyword>
<evidence type="ECO:0000313" key="2">
    <source>
        <dbReference type="EMBL" id="QEC72436.1"/>
    </source>
</evidence>
<evidence type="ECO:0000259" key="1">
    <source>
        <dbReference type="PROSITE" id="PS51186"/>
    </source>
</evidence>
<dbReference type="PROSITE" id="PS51186">
    <property type="entry name" value="GNAT"/>
    <property type="match status" value="1"/>
</dbReference>
<keyword evidence="2" id="KW-0808">Transferase</keyword>
<dbReference type="Pfam" id="PF13302">
    <property type="entry name" value="Acetyltransf_3"/>
    <property type="match status" value="1"/>
</dbReference>
<name>A0A5B8VP33_9BACT</name>
<dbReference type="GO" id="GO:0016747">
    <property type="term" value="F:acyltransferase activity, transferring groups other than amino-acyl groups"/>
    <property type="evidence" value="ECO:0007669"/>
    <property type="project" value="InterPro"/>
</dbReference>
<dbReference type="KEGG" id="agi:FSB73_12875"/>
<dbReference type="RefSeq" id="WP_146782824.1">
    <property type="nucleotide sequence ID" value="NZ_CP042434.1"/>
</dbReference>
<dbReference type="SUPFAM" id="SSF55729">
    <property type="entry name" value="Acyl-CoA N-acyltransferases (Nat)"/>
    <property type="match status" value="1"/>
</dbReference>
<dbReference type="OrthoDB" id="9811523at2"/>
<gene>
    <name evidence="2" type="ORF">FSB73_12875</name>
</gene>
<dbReference type="EMBL" id="CP042434">
    <property type="protein sequence ID" value="QEC72436.1"/>
    <property type="molecule type" value="Genomic_DNA"/>
</dbReference>
<protein>
    <submittedName>
        <fullName evidence="2">GNAT family N-acetyltransferase</fullName>
    </submittedName>
</protein>
<dbReference type="InterPro" id="IPR000182">
    <property type="entry name" value="GNAT_dom"/>
</dbReference>
<accession>A0A5B8VP33</accession>
<organism evidence="2 3">
    <name type="scientific">Arachidicoccus ginsenosidivorans</name>
    <dbReference type="NCBI Taxonomy" id="496057"/>
    <lineage>
        <taxon>Bacteria</taxon>
        <taxon>Pseudomonadati</taxon>
        <taxon>Bacteroidota</taxon>
        <taxon>Chitinophagia</taxon>
        <taxon>Chitinophagales</taxon>
        <taxon>Chitinophagaceae</taxon>
        <taxon>Arachidicoccus</taxon>
    </lineage>
</organism>
<dbReference type="AlphaFoldDB" id="A0A5B8VP33"/>
<dbReference type="PANTHER" id="PTHR43328">
    <property type="entry name" value="ACETYLTRANSFERASE-RELATED"/>
    <property type="match status" value="1"/>
</dbReference>
<dbReference type="InterPro" id="IPR016181">
    <property type="entry name" value="Acyl_CoA_acyltransferase"/>
</dbReference>
<proteinExistence type="predicted"/>
<dbReference type="PANTHER" id="PTHR43328:SF1">
    <property type="entry name" value="N-ACETYLTRANSFERASE DOMAIN-CONTAINING PROTEIN"/>
    <property type="match status" value="1"/>
</dbReference>
<reference evidence="2 3" key="1">
    <citation type="journal article" date="2017" name="Int. J. Syst. Evol. Microbiol.">
        <title>Arachidicoccus ginsenosidivorans sp. nov., with ginsenoside-converting activity isolated from ginseng cultivating soil.</title>
        <authorList>
            <person name="Siddiqi M.Z."/>
            <person name="Aslam Z."/>
            <person name="Im W.T."/>
        </authorList>
    </citation>
    <scope>NUCLEOTIDE SEQUENCE [LARGE SCALE GENOMIC DNA]</scope>
    <source>
        <strain evidence="2 3">Gsoil 809</strain>
    </source>
</reference>
<evidence type="ECO:0000313" key="3">
    <source>
        <dbReference type="Proteomes" id="UP000321291"/>
    </source>
</evidence>
<feature type="domain" description="N-acetyltransferase" evidence="1">
    <location>
        <begin position="6"/>
        <end position="159"/>
    </location>
</feature>
<sequence>MPSYELQLHPSKLADLDQFFKFQLDQVAGNMAAFTAKDPTDKEAYMQKYTPLLSDPTINMKTIFIMDKIVGSISKFEIQGDAEITYWINRKYWGKGIATKALELFLIQERMRPIFGRTAFDNIGSQKVLLNNGFFKTGSDTGFANARQAEIEEFVYRLD</sequence>